<dbReference type="Gene3D" id="3.90.1310.10">
    <property type="entry name" value="Penicillin-binding protein 2a (Domain 2)"/>
    <property type="match status" value="1"/>
</dbReference>
<keyword evidence="4" id="KW-0808">Transferase</keyword>
<dbReference type="InterPro" id="IPR036138">
    <property type="entry name" value="PBP_dimer_sf"/>
</dbReference>
<evidence type="ECO:0000259" key="3">
    <source>
        <dbReference type="Pfam" id="PF21922"/>
    </source>
</evidence>
<evidence type="ECO:0000313" key="5">
    <source>
        <dbReference type="Proteomes" id="UP000245793"/>
    </source>
</evidence>
<name>A0A2U1E2F5_9FIRM</name>
<feature type="transmembrane region" description="Helical" evidence="1">
    <location>
        <begin position="12"/>
        <end position="39"/>
    </location>
</feature>
<evidence type="ECO:0000313" key="4">
    <source>
        <dbReference type="EMBL" id="PVY94140.1"/>
    </source>
</evidence>
<dbReference type="Pfam" id="PF00905">
    <property type="entry name" value="Transpeptidase"/>
    <property type="match status" value="1"/>
</dbReference>
<accession>A0A2U1E2F5</accession>
<dbReference type="Pfam" id="PF21922">
    <property type="entry name" value="PBP_dimer_2"/>
    <property type="match status" value="1"/>
</dbReference>
<keyword evidence="1" id="KW-1133">Transmembrane helix</keyword>
<dbReference type="GO" id="GO:0071555">
    <property type="term" value="P:cell wall organization"/>
    <property type="evidence" value="ECO:0007669"/>
    <property type="project" value="TreeGrafter"/>
</dbReference>
<dbReference type="PANTHER" id="PTHR30627">
    <property type="entry name" value="PEPTIDOGLYCAN D,D-TRANSPEPTIDASE"/>
    <property type="match status" value="1"/>
</dbReference>
<comment type="caution">
    <text evidence="4">The sequence shown here is derived from an EMBL/GenBank/DDBJ whole genome shotgun (WGS) entry which is preliminary data.</text>
</comment>
<keyword evidence="5" id="KW-1185">Reference proteome</keyword>
<evidence type="ECO:0000256" key="1">
    <source>
        <dbReference type="SAM" id="Phobius"/>
    </source>
</evidence>
<dbReference type="GO" id="GO:0008658">
    <property type="term" value="F:penicillin binding"/>
    <property type="evidence" value="ECO:0007669"/>
    <property type="project" value="InterPro"/>
</dbReference>
<protein>
    <submittedName>
        <fullName evidence="4">Peptidoglycan glycosyltransferase</fullName>
    </submittedName>
</protein>
<organism evidence="4 5">
    <name type="scientific">Ezakiella coagulans</name>
    <dbReference type="NCBI Taxonomy" id="46507"/>
    <lineage>
        <taxon>Bacteria</taxon>
        <taxon>Bacillati</taxon>
        <taxon>Bacillota</taxon>
        <taxon>Tissierellia</taxon>
        <taxon>Ezakiella</taxon>
    </lineage>
</organism>
<dbReference type="GO" id="GO:0016740">
    <property type="term" value="F:transferase activity"/>
    <property type="evidence" value="ECO:0007669"/>
    <property type="project" value="UniProtKB-KW"/>
</dbReference>
<dbReference type="SUPFAM" id="SSF56519">
    <property type="entry name" value="Penicillin binding protein dimerisation domain"/>
    <property type="match status" value="1"/>
</dbReference>
<keyword evidence="1" id="KW-0812">Transmembrane</keyword>
<evidence type="ECO:0000259" key="2">
    <source>
        <dbReference type="Pfam" id="PF00905"/>
    </source>
</evidence>
<dbReference type="RefSeq" id="WP_116480220.1">
    <property type="nucleotide sequence ID" value="NZ_QEKV01000006.1"/>
</dbReference>
<dbReference type="AlphaFoldDB" id="A0A2U1E2F5"/>
<proteinExistence type="predicted"/>
<dbReference type="InterPro" id="IPR001460">
    <property type="entry name" value="PCN-bd_Tpept"/>
</dbReference>
<dbReference type="GO" id="GO:0005886">
    <property type="term" value="C:plasma membrane"/>
    <property type="evidence" value="ECO:0007669"/>
    <property type="project" value="TreeGrafter"/>
</dbReference>
<dbReference type="Proteomes" id="UP000245793">
    <property type="component" value="Unassembled WGS sequence"/>
</dbReference>
<gene>
    <name evidence="4" type="ORF">C7381_10612</name>
</gene>
<dbReference type="Gene3D" id="3.40.710.10">
    <property type="entry name" value="DD-peptidase/beta-lactamase superfamily"/>
    <property type="match status" value="1"/>
</dbReference>
<keyword evidence="1" id="KW-0472">Membrane</keyword>
<dbReference type="EMBL" id="QEKV01000006">
    <property type="protein sequence ID" value="PVY94140.1"/>
    <property type="molecule type" value="Genomic_DNA"/>
</dbReference>
<dbReference type="GO" id="GO:0071972">
    <property type="term" value="F:peptidoglycan L,D-transpeptidase activity"/>
    <property type="evidence" value="ECO:0007669"/>
    <property type="project" value="TreeGrafter"/>
</dbReference>
<reference evidence="4 5" key="1">
    <citation type="submission" date="2018-04" db="EMBL/GenBank/DDBJ databases">
        <title>Genomic Encyclopedia of Type Strains, Phase IV (KMG-IV): sequencing the most valuable type-strain genomes for metagenomic binning, comparative biology and taxonomic classification.</title>
        <authorList>
            <person name="Goeker M."/>
        </authorList>
    </citation>
    <scope>NUCLEOTIDE SEQUENCE [LARGE SCALE GENOMIC DNA]</scope>
    <source>
        <strain evidence="4 5">DSM 20705</strain>
    </source>
</reference>
<sequence length="453" mass="50756">MENNPNKKVNNLMYAVVFMAFISTIAILLITSVGANYLVDSKYDSRSNRLVATVKRGSVLDRNHEVLTYSEKNEDGYVRISKYPGLFSHVIGYVDKKYGTTGLESLYNPELMGRGNASFMTKTKNIILNEKTGENLILALDLKLQQKSQALLKNFNGAIVVSNPKTGEILASYSNPTYDERKLSEFINNENESSMLNRVQFGRYSPGSVMKILTSINLLQNNFNENYEDTGSIEIGDAKIANYNTMRYGTVDMKKAFAHSLNTYFVWANLKYLESFKNLIDSVNKTISESSIVPMAPIELSLSDDEFSNALLGIGQGKVTLSPMILNIITESVYNGGYFYTPRYVNSFETEDVKINKKLFSKKIIMPFSEQIANQVKDYMKEVVATGTASGFGLKNAGGKTGTAELGNGKYNYFFTGFYENEENPKCITIVLENCSNIGYNKTVEIFKKLLMD</sequence>
<dbReference type="InterPro" id="IPR012338">
    <property type="entry name" value="Beta-lactam/transpept-like"/>
</dbReference>
<feature type="domain" description="Penicillin binding protein A dimerisation" evidence="3">
    <location>
        <begin position="56"/>
        <end position="132"/>
    </location>
</feature>
<dbReference type="InterPro" id="IPR054120">
    <property type="entry name" value="PBPA_dimer"/>
</dbReference>
<dbReference type="SUPFAM" id="SSF56601">
    <property type="entry name" value="beta-lactamase/transpeptidase-like"/>
    <property type="match status" value="1"/>
</dbReference>
<feature type="domain" description="Penicillin-binding protein transpeptidase" evidence="2">
    <location>
        <begin position="157"/>
        <end position="451"/>
    </location>
</feature>
<dbReference type="PANTHER" id="PTHR30627:SF24">
    <property type="entry name" value="PENICILLIN-BINDING PROTEIN 4B"/>
    <property type="match status" value="1"/>
</dbReference>
<dbReference type="InterPro" id="IPR050515">
    <property type="entry name" value="Beta-lactam/transpept"/>
</dbReference>